<protein>
    <submittedName>
        <fullName evidence="2">Uncharacterized protein</fullName>
    </submittedName>
</protein>
<evidence type="ECO:0000313" key="2">
    <source>
        <dbReference type="EMBL" id="PWN89427.1"/>
    </source>
</evidence>
<evidence type="ECO:0000256" key="1">
    <source>
        <dbReference type="SAM" id="MobiDB-lite"/>
    </source>
</evidence>
<name>A0A316YJ27_9BASI</name>
<organism evidence="2 3">
    <name type="scientific">Acaromyces ingoldii</name>
    <dbReference type="NCBI Taxonomy" id="215250"/>
    <lineage>
        <taxon>Eukaryota</taxon>
        <taxon>Fungi</taxon>
        <taxon>Dikarya</taxon>
        <taxon>Basidiomycota</taxon>
        <taxon>Ustilaginomycotina</taxon>
        <taxon>Exobasidiomycetes</taxon>
        <taxon>Exobasidiales</taxon>
        <taxon>Cryptobasidiaceae</taxon>
        <taxon>Acaromyces</taxon>
    </lineage>
</organism>
<dbReference type="InParanoid" id="A0A316YJ27"/>
<dbReference type="RefSeq" id="XP_025376625.1">
    <property type="nucleotide sequence ID" value="XM_025525167.1"/>
</dbReference>
<dbReference type="EMBL" id="KZ819637">
    <property type="protein sequence ID" value="PWN89427.1"/>
    <property type="molecule type" value="Genomic_DNA"/>
</dbReference>
<evidence type="ECO:0000313" key="3">
    <source>
        <dbReference type="Proteomes" id="UP000245768"/>
    </source>
</evidence>
<reference evidence="2" key="1">
    <citation type="journal article" date="2018" name="Mol. Biol. Evol.">
        <title>Broad Genomic Sampling Reveals a Smut Pathogenic Ancestry of the Fungal Clade Ustilaginomycotina.</title>
        <authorList>
            <person name="Kijpornyongpan T."/>
            <person name="Mondo S.J."/>
            <person name="Barry K."/>
            <person name="Sandor L."/>
            <person name="Lee J."/>
            <person name="Lipzen A."/>
            <person name="Pangilinan J."/>
            <person name="LaButti K."/>
            <person name="Hainaut M."/>
            <person name="Henrissat B."/>
            <person name="Grigoriev I.V."/>
            <person name="Spatafora J.W."/>
            <person name="Aime M.C."/>
        </authorList>
    </citation>
    <scope>NUCLEOTIDE SEQUENCE [LARGE SCALE GENOMIC DNA]</scope>
    <source>
        <strain evidence="2">MCA 4198</strain>
    </source>
</reference>
<dbReference type="GeneID" id="37047083"/>
<dbReference type="AlphaFoldDB" id="A0A316YJ27"/>
<dbReference type="Proteomes" id="UP000245768">
    <property type="component" value="Unassembled WGS sequence"/>
</dbReference>
<accession>A0A316YJ27</accession>
<sequence>MIRSLSSLQVVESHVVFRSFSDLYEVEQRQQQNQSRRASASSSTSWLAPLRSKNVATSASRSSSRRSSTTTSSAGDAESTFGFHDLSRSSSKTSAHTEIEEDIEEREGHGAATGSYLSALYDSKVEARLRRKEADVATLYDEPTSLGDETTVQGQDLSLKRFPPRHHR</sequence>
<feature type="compositionally biased region" description="Polar residues" evidence="1">
    <location>
        <begin position="147"/>
        <end position="156"/>
    </location>
</feature>
<keyword evidence="3" id="KW-1185">Reference proteome</keyword>
<proteinExistence type="predicted"/>
<feature type="region of interest" description="Disordered" evidence="1">
    <location>
        <begin position="143"/>
        <end position="168"/>
    </location>
</feature>
<gene>
    <name evidence="2" type="ORF">FA10DRAFT_302767</name>
</gene>
<feature type="region of interest" description="Disordered" evidence="1">
    <location>
        <begin position="57"/>
        <end position="111"/>
    </location>
</feature>
<feature type="compositionally biased region" description="Low complexity" evidence="1">
    <location>
        <begin position="57"/>
        <end position="74"/>
    </location>
</feature>